<dbReference type="STRING" id="1531966.A0A0A1T328"/>
<evidence type="ECO:0000256" key="1">
    <source>
        <dbReference type="SAM" id="MobiDB-lite"/>
    </source>
</evidence>
<feature type="compositionally biased region" description="Basic and acidic residues" evidence="1">
    <location>
        <begin position="209"/>
        <end position="218"/>
    </location>
</feature>
<gene>
    <name evidence="3" type="ORF">VHEMI00809</name>
</gene>
<feature type="compositionally biased region" description="Low complexity" evidence="1">
    <location>
        <begin position="146"/>
        <end position="155"/>
    </location>
</feature>
<keyword evidence="4" id="KW-1185">Reference proteome</keyword>
<protein>
    <recommendedName>
        <fullName evidence="2">Stc1 domain-containing protein</fullName>
    </recommendedName>
</protein>
<sequence>MTCREHQAKPKDELKCAFCSTVKHLSEYSKSSRKTAEPKCRMCVAWIEIQEPQVTPGFLLNSQMSPDEERKEIRNQPLQPNDDFLLNIEDHVENVSVVDSIGHSTEFGIITDTDSRENRAASALPPHLRAKVAGAARPTPQPSSPNPSVSSRTTSIATTYISFRGWDNEGNRHRQTRRQESVASSASTAGRRDENVIGDWSHAGLNPDSETKKNDARRGAWGRPGARLTAQELRGETDWKSKVPRTPYIKREQY</sequence>
<feature type="compositionally biased region" description="Basic and acidic residues" evidence="1">
    <location>
        <begin position="166"/>
        <end position="180"/>
    </location>
</feature>
<dbReference type="OrthoDB" id="3514033at2759"/>
<feature type="region of interest" description="Disordered" evidence="1">
    <location>
        <begin position="132"/>
        <end position="254"/>
    </location>
</feature>
<dbReference type="HOGENOM" id="CLU_1094930_0_0_1"/>
<reference evidence="3 4" key="1">
    <citation type="journal article" date="2015" name="Genome Announc.">
        <title>Draft Genome Sequence and Gene Annotation of the Entomopathogenic Fungus Verticillium hemipterigenum.</title>
        <authorList>
            <person name="Horn F."/>
            <person name="Habel A."/>
            <person name="Scharf D.H."/>
            <person name="Dworschak J."/>
            <person name="Brakhage A.A."/>
            <person name="Guthke R."/>
            <person name="Hertweck C."/>
            <person name="Linde J."/>
        </authorList>
    </citation>
    <scope>NUCLEOTIDE SEQUENCE [LARGE SCALE GENOMIC DNA]</scope>
</reference>
<organism evidence="3 4">
    <name type="scientific">[Torrubiella] hemipterigena</name>
    <dbReference type="NCBI Taxonomy" id="1531966"/>
    <lineage>
        <taxon>Eukaryota</taxon>
        <taxon>Fungi</taxon>
        <taxon>Dikarya</taxon>
        <taxon>Ascomycota</taxon>
        <taxon>Pezizomycotina</taxon>
        <taxon>Sordariomycetes</taxon>
        <taxon>Hypocreomycetidae</taxon>
        <taxon>Hypocreales</taxon>
        <taxon>Clavicipitaceae</taxon>
        <taxon>Clavicipitaceae incertae sedis</taxon>
        <taxon>'Torrubiella' clade</taxon>
    </lineage>
</organism>
<name>A0A0A1T328_9HYPO</name>
<evidence type="ECO:0000313" key="3">
    <source>
        <dbReference type="EMBL" id="CEJ80637.1"/>
    </source>
</evidence>
<dbReference type="Pfam" id="PF12898">
    <property type="entry name" value="Stc1"/>
    <property type="match status" value="1"/>
</dbReference>
<dbReference type="AlphaFoldDB" id="A0A0A1T328"/>
<dbReference type="Proteomes" id="UP000039046">
    <property type="component" value="Unassembled WGS sequence"/>
</dbReference>
<feature type="domain" description="Stc1" evidence="2">
    <location>
        <begin position="1"/>
        <end position="44"/>
    </location>
</feature>
<dbReference type="InterPro" id="IPR024630">
    <property type="entry name" value="Stc1"/>
</dbReference>
<evidence type="ECO:0000313" key="4">
    <source>
        <dbReference type="Proteomes" id="UP000039046"/>
    </source>
</evidence>
<proteinExistence type="predicted"/>
<dbReference type="EMBL" id="CDHN01000001">
    <property type="protein sequence ID" value="CEJ80637.1"/>
    <property type="molecule type" value="Genomic_DNA"/>
</dbReference>
<accession>A0A0A1T328</accession>
<evidence type="ECO:0000259" key="2">
    <source>
        <dbReference type="Pfam" id="PF12898"/>
    </source>
</evidence>